<dbReference type="SUPFAM" id="SSF52210">
    <property type="entry name" value="Succinyl-CoA synthetase domains"/>
    <property type="match status" value="2"/>
</dbReference>
<comment type="similarity">
    <text evidence="4">In the N-terminal section; belongs to the acetate CoA ligase alpha subunit family.</text>
</comment>
<comment type="caution">
    <text evidence="8">The sequence shown here is derived from an EMBL/GenBank/DDBJ whole genome shotgun (WGS) entry which is preliminary data.</text>
</comment>
<dbReference type="SMART" id="SM00881">
    <property type="entry name" value="CoA_binding"/>
    <property type="match status" value="1"/>
</dbReference>
<dbReference type="GO" id="GO:0043758">
    <property type="term" value="F:acetate-CoA ligase (ADP-forming) activity"/>
    <property type="evidence" value="ECO:0007669"/>
    <property type="project" value="InterPro"/>
</dbReference>
<dbReference type="InterPro" id="IPR011761">
    <property type="entry name" value="ATP-grasp"/>
</dbReference>
<sequence>MEARTTVHTDPSHELFLPRRLHLDAIFKPQSVAVIGASERPGSVGRTLLWNLISNPFGGTVYPVNPKRSNVLGIRAYPSVRDIPEPVDLAVIATPAPTVPGVVQECVEAGVKGAIIISAGFKEIGEEGRRLEEQILAIARKGGMRIVGPNCLGVMRPVTGLNATFASTMARPGSVGFISQSGALLTAILDWSLEENVGFSAFVSIGSMLDVGWGDLIHYLGNDPYTKSIILYMESIGDARSFLSAAREVAFQKPIIVIKAGRTEEAAKAALSHTGTLAGSDEVLSAAFRRTGVLRVDSIADLFYMAEVLAKQPRPEGPRLTIVTNAGGAGVLATDALVQGGGQLAELSETTLQALNAFLPPQWSRGNPVDILGDADPERYAKALEVALADENSDGLLVILTPQAMTEPTQTAEHLRRFAQSRKPILASWMGGVEVAAGRQILNRAGIPTFPYPDTAVRVFNYMWRYSYNLRGLYETPSLPDDEIDGGPDRERAQRLLEQVRQEGRTLLTEYEAKQVLEAYCLPVTPTRLARTADEAVAAAEALGYPVVVKLHSLTITHKTDVGGVQLNLGSPEAVRQAFESIRANLAACGQLEAFDGVTVQPMVHLRDGYELIIGSTIDPQFGPVILFGAGGTLVEVYRDRALALPPLNTTLARRMMEQTKVYRALEGVRGRPPVNLDRLEKLLVRFSQLVVEQPWIREIDINPFLAAPEQLIALDARIVLHPLHLREEELPRPAIRPYPRQYMGTWRLKDGSAVLIRPIRPEDEPLLVAFHHKLSERSVYLRYASLLKLSQRVAHERLARLCFIDYDREMALVAERRSPETGRPEILAVARLTKVYGTNDGEFALLVRDDVQGKGLGTELLRRLLQIGEAEGLERIVADILVQNHAMQHVCRKLGFQVLHSSDPADPMVKAVRTLQVSAERESLAKA</sequence>
<feature type="domain" description="ATP-grasp" evidence="6">
    <location>
        <begin position="514"/>
        <end position="550"/>
    </location>
</feature>
<dbReference type="PANTHER" id="PTHR43334">
    <property type="entry name" value="ACETATE--COA LIGASE [ADP-FORMING]"/>
    <property type="match status" value="1"/>
</dbReference>
<evidence type="ECO:0000256" key="4">
    <source>
        <dbReference type="ARBA" id="ARBA00060888"/>
    </source>
</evidence>
<dbReference type="FunFam" id="3.30.1490.20:FF:000020">
    <property type="entry name" value="Protein lysine acetyltransferase"/>
    <property type="match status" value="1"/>
</dbReference>
<dbReference type="InterPro" id="IPR016181">
    <property type="entry name" value="Acyl_CoA_acyltransferase"/>
</dbReference>
<dbReference type="PANTHER" id="PTHR43334:SF1">
    <property type="entry name" value="3-HYDROXYPROPIONATE--COA LIGASE [ADP-FORMING]"/>
    <property type="match status" value="1"/>
</dbReference>
<dbReference type="GO" id="GO:0016747">
    <property type="term" value="F:acyltransferase activity, transferring groups other than amino-acyl groups"/>
    <property type="evidence" value="ECO:0007669"/>
    <property type="project" value="InterPro"/>
</dbReference>
<dbReference type="InterPro" id="IPR032875">
    <property type="entry name" value="Succ_CoA_lig_flav_dom"/>
</dbReference>
<evidence type="ECO:0000256" key="2">
    <source>
        <dbReference type="ARBA" id="ARBA00022741"/>
    </source>
</evidence>
<dbReference type="Gene3D" id="3.40.50.720">
    <property type="entry name" value="NAD(P)-binding Rossmann-like Domain"/>
    <property type="match status" value="1"/>
</dbReference>
<protein>
    <submittedName>
        <fullName evidence="8">GNAT family N-acetyltransferase</fullName>
    </submittedName>
</protein>
<dbReference type="Pfam" id="PF13549">
    <property type="entry name" value="ATP-grasp_5"/>
    <property type="match status" value="1"/>
</dbReference>
<accession>A0A7V2B0B4</accession>
<dbReference type="InterPro" id="IPR016102">
    <property type="entry name" value="Succinyl-CoA_synth-like"/>
</dbReference>
<dbReference type="InterPro" id="IPR013815">
    <property type="entry name" value="ATP_grasp_subdomain_1"/>
</dbReference>
<dbReference type="Gene3D" id="3.40.630.30">
    <property type="match status" value="1"/>
</dbReference>
<evidence type="ECO:0000313" key="8">
    <source>
        <dbReference type="EMBL" id="HER95952.1"/>
    </source>
</evidence>
<dbReference type="Pfam" id="PF13607">
    <property type="entry name" value="Succ_CoA_lig"/>
    <property type="match status" value="1"/>
</dbReference>
<reference evidence="8" key="1">
    <citation type="journal article" date="2020" name="mSystems">
        <title>Genome- and Community-Level Interaction Insights into Carbon Utilization and Element Cycling Functions of Hydrothermarchaeota in Hydrothermal Sediment.</title>
        <authorList>
            <person name="Zhou Z."/>
            <person name="Liu Y."/>
            <person name="Xu W."/>
            <person name="Pan J."/>
            <person name="Luo Z.H."/>
            <person name="Li M."/>
        </authorList>
    </citation>
    <scope>NUCLEOTIDE SEQUENCE [LARGE SCALE GENOMIC DNA]</scope>
    <source>
        <strain evidence="8">SpSt-143</strain>
    </source>
</reference>
<dbReference type="EMBL" id="DSGB01000004">
    <property type="protein sequence ID" value="HER95952.1"/>
    <property type="molecule type" value="Genomic_DNA"/>
</dbReference>
<dbReference type="Gene3D" id="3.30.1490.20">
    <property type="entry name" value="ATP-grasp fold, A domain"/>
    <property type="match status" value="1"/>
</dbReference>
<dbReference type="GO" id="GO:0046872">
    <property type="term" value="F:metal ion binding"/>
    <property type="evidence" value="ECO:0007669"/>
    <property type="project" value="InterPro"/>
</dbReference>
<dbReference type="Gene3D" id="3.30.470.20">
    <property type="entry name" value="ATP-grasp fold, B domain"/>
    <property type="match status" value="1"/>
</dbReference>
<dbReference type="AlphaFoldDB" id="A0A7V2B0B4"/>
<feature type="domain" description="N-acetyltransferase" evidence="7">
    <location>
        <begin position="755"/>
        <end position="914"/>
    </location>
</feature>
<dbReference type="GO" id="GO:0005524">
    <property type="term" value="F:ATP binding"/>
    <property type="evidence" value="ECO:0007669"/>
    <property type="project" value="UniProtKB-UniRule"/>
</dbReference>
<keyword evidence="2 5" id="KW-0547">Nucleotide-binding</keyword>
<dbReference type="InterPro" id="IPR000182">
    <property type="entry name" value="GNAT_dom"/>
</dbReference>
<keyword evidence="3 5" id="KW-0067">ATP-binding</keyword>
<dbReference type="Gene3D" id="3.40.50.261">
    <property type="entry name" value="Succinyl-CoA synthetase domains"/>
    <property type="match status" value="2"/>
</dbReference>
<evidence type="ECO:0000259" key="7">
    <source>
        <dbReference type="PROSITE" id="PS51186"/>
    </source>
</evidence>
<dbReference type="InterPro" id="IPR003781">
    <property type="entry name" value="CoA-bd"/>
</dbReference>
<dbReference type="Pfam" id="PF19045">
    <property type="entry name" value="Ligase_CoA_2"/>
    <property type="match status" value="1"/>
</dbReference>
<dbReference type="InterPro" id="IPR014089">
    <property type="entry name" value="AcCoA-synth-alpha"/>
</dbReference>
<dbReference type="SUPFAM" id="SSF55729">
    <property type="entry name" value="Acyl-CoA N-acyltransferases (Nat)"/>
    <property type="match status" value="1"/>
</dbReference>
<dbReference type="InterPro" id="IPR051538">
    <property type="entry name" value="Acyl-CoA_Synth/Transferase"/>
</dbReference>
<evidence type="ECO:0000259" key="6">
    <source>
        <dbReference type="PROSITE" id="PS50975"/>
    </source>
</evidence>
<dbReference type="PROSITE" id="PS51186">
    <property type="entry name" value="GNAT"/>
    <property type="match status" value="1"/>
</dbReference>
<gene>
    <name evidence="8" type="ORF">ENO59_05475</name>
</gene>
<name>A0A7V2B0B4_RHOMR</name>
<organism evidence="8">
    <name type="scientific">Rhodothermus marinus</name>
    <name type="common">Rhodothermus obamensis</name>
    <dbReference type="NCBI Taxonomy" id="29549"/>
    <lineage>
        <taxon>Bacteria</taxon>
        <taxon>Pseudomonadati</taxon>
        <taxon>Rhodothermota</taxon>
        <taxon>Rhodothermia</taxon>
        <taxon>Rhodothermales</taxon>
        <taxon>Rhodothermaceae</taxon>
        <taxon>Rhodothermus</taxon>
    </lineage>
</organism>
<dbReference type="Pfam" id="PF13302">
    <property type="entry name" value="Acetyltransf_3"/>
    <property type="match status" value="1"/>
</dbReference>
<dbReference type="InterPro" id="IPR043938">
    <property type="entry name" value="Ligase_CoA_dom"/>
</dbReference>
<dbReference type="SUPFAM" id="SSF51735">
    <property type="entry name" value="NAD(P)-binding Rossmann-fold domains"/>
    <property type="match status" value="1"/>
</dbReference>
<evidence type="ECO:0000256" key="3">
    <source>
        <dbReference type="ARBA" id="ARBA00022840"/>
    </source>
</evidence>
<dbReference type="Pfam" id="PF13380">
    <property type="entry name" value="CoA_binding_2"/>
    <property type="match status" value="1"/>
</dbReference>
<dbReference type="InterPro" id="IPR036291">
    <property type="entry name" value="NAD(P)-bd_dom_sf"/>
</dbReference>
<dbReference type="NCBIfam" id="TIGR02717">
    <property type="entry name" value="AcCoA-syn-alpha"/>
    <property type="match status" value="1"/>
</dbReference>
<dbReference type="SUPFAM" id="SSF56059">
    <property type="entry name" value="Glutathione synthetase ATP-binding domain-like"/>
    <property type="match status" value="1"/>
</dbReference>
<evidence type="ECO:0000256" key="5">
    <source>
        <dbReference type="PROSITE-ProRule" id="PRU00409"/>
    </source>
</evidence>
<dbReference type="PROSITE" id="PS50975">
    <property type="entry name" value="ATP_GRASP"/>
    <property type="match status" value="1"/>
</dbReference>
<dbReference type="CDD" id="cd04301">
    <property type="entry name" value="NAT_SF"/>
    <property type="match status" value="1"/>
</dbReference>
<evidence type="ECO:0000256" key="1">
    <source>
        <dbReference type="ARBA" id="ARBA00022598"/>
    </source>
</evidence>
<keyword evidence="1" id="KW-0436">Ligase</keyword>
<keyword evidence="8" id="KW-0808">Transferase</keyword>
<proteinExistence type="inferred from homology"/>